<dbReference type="InterPro" id="IPR013783">
    <property type="entry name" value="Ig-like_fold"/>
</dbReference>
<dbReference type="InterPro" id="IPR006047">
    <property type="entry name" value="GH13_cat_dom"/>
</dbReference>
<keyword evidence="5" id="KW-1185">Reference proteome</keyword>
<dbReference type="InterPro" id="IPR017853">
    <property type="entry name" value="GH"/>
</dbReference>
<dbReference type="SUPFAM" id="SSF81296">
    <property type="entry name" value="E set domains"/>
    <property type="match status" value="1"/>
</dbReference>
<dbReference type="CDD" id="cd11340">
    <property type="entry name" value="AmyAc_bac_CMD_like_3"/>
    <property type="match status" value="1"/>
</dbReference>
<dbReference type="Gene3D" id="3.20.20.80">
    <property type="entry name" value="Glycosidases"/>
    <property type="match status" value="1"/>
</dbReference>
<feature type="domain" description="Glycosyl hydrolase family 13 catalytic" evidence="3">
    <location>
        <begin position="153"/>
        <end position="550"/>
    </location>
</feature>
<dbReference type="GO" id="GO:0016798">
    <property type="term" value="F:hydrolase activity, acting on glycosyl bonds"/>
    <property type="evidence" value="ECO:0007669"/>
    <property type="project" value="UniProtKB-KW"/>
</dbReference>
<keyword evidence="1" id="KW-0378">Hydrolase</keyword>
<dbReference type="Pfam" id="PF00128">
    <property type="entry name" value="Alpha-amylase"/>
    <property type="match status" value="1"/>
</dbReference>
<dbReference type="PANTHER" id="PTHR10357">
    <property type="entry name" value="ALPHA-AMYLASE FAMILY MEMBER"/>
    <property type="match status" value="1"/>
</dbReference>
<dbReference type="SUPFAM" id="SSF51011">
    <property type="entry name" value="Glycosyl hydrolase domain"/>
    <property type="match status" value="1"/>
</dbReference>
<comment type="caution">
    <text evidence="4">The sequence shown here is derived from an EMBL/GenBank/DDBJ whole genome shotgun (WGS) entry which is preliminary data.</text>
</comment>
<dbReference type="Pfam" id="PF10438">
    <property type="entry name" value="Cyc-maltodext_C"/>
    <property type="match status" value="1"/>
</dbReference>
<dbReference type="EMBL" id="JAVDVX010000004">
    <property type="protein sequence ID" value="MDR7090667.1"/>
    <property type="molecule type" value="Genomic_DNA"/>
</dbReference>
<proteinExistence type="predicted"/>
<evidence type="ECO:0000259" key="3">
    <source>
        <dbReference type="SMART" id="SM00642"/>
    </source>
</evidence>
<evidence type="ECO:0000313" key="4">
    <source>
        <dbReference type="EMBL" id="MDR7090667.1"/>
    </source>
</evidence>
<dbReference type="InterPro" id="IPR019492">
    <property type="entry name" value="Cyclo-malto-dextrinase_C"/>
</dbReference>
<reference evidence="4 5" key="1">
    <citation type="submission" date="2023-07" db="EMBL/GenBank/DDBJ databases">
        <title>Sorghum-associated microbial communities from plants grown in Nebraska, USA.</title>
        <authorList>
            <person name="Schachtman D."/>
        </authorList>
    </citation>
    <scope>NUCLEOTIDE SEQUENCE [LARGE SCALE GENOMIC DNA]</scope>
    <source>
        <strain evidence="4 5">BE190</strain>
    </source>
</reference>
<dbReference type="SMART" id="SM00642">
    <property type="entry name" value="Aamy"/>
    <property type="match status" value="1"/>
</dbReference>
<evidence type="ECO:0000313" key="5">
    <source>
        <dbReference type="Proteomes" id="UP001253595"/>
    </source>
</evidence>
<accession>A0ABU1UZX2</accession>
<dbReference type="InterPro" id="IPR015171">
    <property type="entry name" value="Cyc-maltodext_N"/>
</dbReference>
<evidence type="ECO:0000256" key="1">
    <source>
        <dbReference type="ARBA" id="ARBA00022801"/>
    </source>
</evidence>
<keyword evidence="2 4" id="KW-0326">Glycosidase</keyword>
<dbReference type="Pfam" id="PF09087">
    <property type="entry name" value="Cyc-maltodext_N"/>
    <property type="match status" value="1"/>
</dbReference>
<protein>
    <submittedName>
        <fullName evidence="4">Glycosidase</fullName>
    </submittedName>
</protein>
<name>A0ABU1UZX2_9GAMM</name>
<dbReference type="Gene3D" id="2.60.40.10">
    <property type="entry name" value="Immunoglobulins"/>
    <property type="match status" value="1"/>
</dbReference>
<dbReference type="Proteomes" id="UP001253595">
    <property type="component" value="Unassembled WGS sequence"/>
</dbReference>
<organism evidence="4 5">
    <name type="scientific">Cellvibrio fibrivorans</name>
    <dbReference type="NCBI Taxonomy" id="126350"/>
    <lineage>
        <taxon>Bacteria</taxon>
        <taxon>Pseudomonadati</taxon>
        <taxon>Pseudomonadota</taxon>
        <taxon>Gammaproteobacteria</taxon>
        <taxon>Cellvibrionales</taxon>
        <taxon>Cellvibrionaceae</taxon>
        <taxon>Cellvibrio</taxon>
    </lineage>
</organism>
<sequence>MNIIIKDHFPMHKPSLSGLLVLLCTLLFSYPVVAEGNSAVEENRHAIKHFEPANWWVGMNYHQVELMVHGDNISATQPQINYPGVQILSVVKTDNPNYLFVTIDIAAHTKPGKFPIEFQHDGKIQSRFEYELLARGKNSAQRQGFSAKDAIYLITPDRFANGDTKNDAVAGLTEQPDRTFKGGRHGGDIAGIAQHLDYIANMGFTQIWPNPLTENNQPQYSYHGYAATNLYLTDARYGTNEEFKRFVAKAKQKGMGVIQDIVLNHIGSKHWWMNDMPAKDWLNFPAEFIATNHRRTTVQDPYADPQDKELFVSGWFVKSMPDLNQRNPQLANYLIQNSLWWIEYAGLSGIREDTYGYADEQFLSRWAKAIMDEYPNFNIVGEEWSTNPAVVAHWQRGKENKSGHVSHMPSVMDFPIHETLRQVLLEDESWDTGFVRLYEMLANDFVYADPFNLVVFPENHDTARIYSVLNEDLDLFKMAMVYTATMRGIPQFYYGSEVLLTSPKERDDGAVRADMPGGWKGDTKNAFTGTGLTAKEKESQQFIKTLLNWRKNSEVIHRGKLRHYAPQNGVYVYVRYVDDKAVMVLLNKNKQAVTHPLLAYRAFLDGKKKAVDVLNKREVDITKPLSLAEKSSLIIELQ</sequence>
<dbReference type="RefSeq" id="WP_310073170.1">
    <property type="nucleotide sequence ID" value="NZ_JAVDVX010000004.1"/>
</dbReference>
<gene>
    <name evidence="4" type="ORF">J2X05_002691</name>
</gene>
<dbReference type="InterPro" id="IPR014756">
    <property type="entry name" value="Ig_E-set"/>
</dbReference>
<evidence type="ECO:0000256" key="2">
    <source>
        <dbReference type="ARBA" id="ARBA00023295"/>
    </source>
</evidence>
<dbReference type="Gene3D" id="2.60.40.1180">
    <property type="entry name" value="Golgi alpha-mannosidase II"/>
    <property type="match status" value="1"/>
</dbReference>
<dbReference type="InterPro" id="IPR013780">
    <property type="entry name" value="Glyco_hydro_b"/>
</dbReference>
<dbReference type="PANTHER" id="PTHR10357:SF210">
    <property type="entry name" value="MALTODEXTRIN GLUCOSIDASE"/>
    <property type="match status" value="1"/>
</dbReference>
<dbReference type="SUPFAM" id="SSF51445">
    <property type="entry name" value="(Trans)glycosidases"/>
    <property type="match status" value="1"/>
</dbReference>